<dbReference type="EMBL" id="MU393421">
    <property type="protein sequence ID" value="KAI4871161.1"/>
    <property type="molecule type" value="Genomic_DNA"/>
</dbReference>
<protein>
    <submittedName>
        <fullName evidence="1">Kinase-like domain-containing protein</fullName>
    </submittedName>
</protein>
<accession>A0ACB9ZHM6</accession>
<evidence type="ECO:0000313" key="1">
    <source>
        <dbReference type="EMBL" id="KAI4871161.1"/>
    </source>
</evidence>
<keyword evidence="2" id="KW-1185">Reference proteome</keyword>
<gene>
    <name evidence="1" type="ORF">F4820DRAFT_463363</name>
</gene>
<name>A0ACB9ZHM6_9PEZI</name>
<comment type="caution">
    <text evidence="1">The sequence shown here is derived from an EMBL/GenBank/DDBJ whole genome shotgun (WGS) entry which is preliminary data.</text>
</comment>
<dbReference type="Proteomes" id="UP001497700">
    <property type="component" value="Unassembled WGS sequence"/>
</dbReference>
<proteinExistence type="predicted"/>
<sequence length="392" mass="43762">MSPLAQSELDKLTIRIMKQLSETDYACSSLTRLTNGTTNFVFRGALTHPLSPQPPSLPSEDYPQGHTVETVIVKHTTSFAALNKDLPIDISRCIIEASILNLLNDFPDTTSSVRIPHLYVFNQNTSTQVLQDIPGVVDLKTVLVSPTANIVLSRSLTTSVGYALGSWLRSFHSWTSARSKANTIKIGHNEPMRKLKYLISYDAFIKSLEQFPDVLGGYKEALNDVKLMASKEFERTASDDQGEEWGIIHGDFWTGNILISEVQPSTQEPKLFVVDWEFVQFGHRAYDIGQMIGDLYERQHFNDAEAALWIIDAFIKGYGTVSEDMAFRIAIHAGVQLITWVVRGPPLHMRPAAAVQRATGAMKLGMKMVLRAGAKDKKWFETSILAGLFRND</sequence>
<organism evidence="1 2">
    <name type="scientific">Hypoxylon rubiginosum</name>
    <dbReference type="NCBI Taxonomy" id="110542"/>
    <lineage>
        <taxon>Eukaryota</taxon>
        <taxon>Fungi</taxon>
        <taxon>Dikarya</taxon>
        <taxon>Ascomycota</taxon>
        <taxon>Pezizomycotina</taxon>
        <taxon>Sordariomycetes</taxon>
        <taxon>Xylariomycetidae</taxon>
        <taxon>Xylariales</taxon>
        <taxon>Hypoxylaceae</taxon>
        <taxon>Hypoxylon</taxon>
    </lineage>
</organism>
<evidence type="ECO:0000313" key="2">
    <source>
        <dbReference type="Proteomes" id="UP001497700"/>
    </source>
</evidence>
<reference evidence="1 2" key="1">
    <citation type="journal article" date="2022" name="New Phytol.">
        <title>Ecological generalism drives hyperdiversity of secondary metabolite gene clusters in xylarialean endophytes.</title>
        <authorList>
            <person name="Franco M.E.E."/>
            <person name="Wisecaver J.H."/>
            <person name="Arnold A.E."/>
            <person name="Ju Y.M."/>
            <person name="Slot J.C."/>
            <person name="Ahrendt S."/>
            <person name="Moore L.P."/>
            <person name="Eastman K.E."/>
            <person name="Scott K."/>
            <person name="Konkel Z."/>
            <person name="Mondo S.J."/>
            <person name="Kuo A."/>
            <person name="Hayes R.D."/>
            <person name="Haridas S."/>
            <person name="Andreopoulos B."/>
            <person name="Riley R."/>
            <person name="LaButti K."/>
            <person name="Pangilinan J."/>
            <person name="Lipzen A."/>
            <person name="Amirebrahimi M."/>
            <person name="Yan J."/>
            <person name="Adam C."/>
            <person name="Keymanesh K."/>
            <person name="Ng V."/>
            <person name="Louie K."/>
            <person name="Northen T."/>
            <person name="Drula E."/>
            <person name="Henrissat B."/>
            <person name="Hsieh H.M."/>
            <person name="Youens-Clark K."/>
            <person name="Lutzoni F."/>
            <person name="Miadlikowska J."/>
            <person name="Eastwood D.C."/>
            <person name="Hamelin R.C."/>
            <person name="Grigoriev I.V."/>
            <person name="U'Ren J.M."/>
        </authorList>
    </citation>
    <scope>NUCLEOTIDE SEQUENCE [LARGE SCALE GENOMIC DNA]</scope>
    <source>
        <strain evidence="1 2">CBS 119005</strain>
    </source>
</reference>